<feature type="region of interest" description="Disordered" evidence="1">
    <location>
        <begin position="418"/>
        <end position="450"/>
    </location>
</feature>
<evidence type="ECO:0000256" key="1">
    <source>
        <dbReference type="SAM" id="MobiDB-lite"/>
    </source>
</evidence>
<reference evidence="2 3" key="1">
    <citation type="journal article" date="2008" name="Emerg. Infect. Dis.">
        <title>Isolation and molecular characterization of Banna virus from mosquitoes, Vietnam.</title>
        <authorList>
            <person name="Nabeshima T."/>
            <person name="Nga P.T."/>
            <person name="Guillermo P."/>
            <person name="Parquet Md.C."/>
            <person name="Yu F."/>
            <person name="Thuy N.T."/>
            <person name="Trang B.M."/>
            <person name="Hien N.T."/>
            <person name="Nam V.S."/>
            <person name="Inoue S."/>
            <person name="Hasebe F."/>
            <person name="Morita K."/>
        </authorList>
    </citation>
    <scope>NUCLEOTIDE SEQUENCE [LARGE SCALE GENOMIC DNA]</scope>
    <source>
        <strain evidence="2">02VN018b</strain>
    </source>
</reference>
<proteinExistence type="predicted"/>
<accession>B4Y049</accession>
<dbReference type="Proteomes" id="UP000124339">
    <property type="component" value="Genome"/>
</dbReference>
<dbReference type="EMBL" id="EU265687">
    <property type="protein sequence ID" value="ACA50114.1"/>
    <property type="molecule type" value="Genomic_RNA"/>
</dbReference>
<name>B4Y049_BANNV</name>
<evidence type="ECO:0000313" key="2">
    <source>
        <dbReference type="EMBL" id="ACA50114.1"/>
    </source>
</evidence>
<evidence type="ECO:0000313" key="3">
    <source>
        <dbReference type="Proteomes" id="UP000124339"/>
    </source>
</evidence>
<dbReference type="NCBIfam" id="TIGR04231">
    <property type="entry name" value="seadorna_VP5"/>
    <property type="match status" value="1"/>
</dbReference>
<protein>
    <submittedName>
        <fullName evidence="2">VP5</fullName>
    </submittedName>
</protein>
<dbReference type="InterPro" id="IPR026373">
    <property type="entry name" value="VP5/VP6"/>
</dbReference>
<organism evidence="2 3">
    <name type="scientific">Banna virus</name>
    <name type="common">BAV</name>
    <dbReference type="NCBI Taxonomy" id="77763"/>
    <lineage>
        <taxon>Viruses</taxon>
        <taxon>Riboviria</taxon>
        <taxon>Orthornavirae</taxon>
        <taxon>Duplornaviricota</taxon>
        <taxon>Resentoviricetes</taxon>
        <taxon>Reovirales</taxon>
        <taxon>Sedoreoviridae</taxon>
        <taxon>Seadornavirus</taxon>
        <taxon>Seadornavirus bannaense</taxon>
    </lineage>
</organism>
<sequence length="501" mass="55293">MEILRTKSQSAAVVIGIPKFFDEKENRDVIVTASDFKRNNAFIFKDSGNYFLGLENIFRNSLDELKDILILAGGSVSKSKITQAGLSHMITFLEKLCLSDDVGVNKALSFIVFQIHDSSQRRGGVCTLFDILYNYLVQRELNQESGFLSYGLYKEKKYIYINGKTVTYVCKNVDALTIKELANSKSHMTYADTIGSFRKSTSGMDAVTFLTVKMDTTHTASIFGKTYNIGQLYYRQLNVEVNTLKKVLANINDHSRVKMHGNSRDGFVKRLDDAGKSRATGLIRALDHSNSIRFKSLGAGRDEKLSYVVDGCFIKKMQNGRGLCVTIDNINKLIEHKLVHDCGIGRSCSCGAKACDDDSLLNQLEERGHDIVANAKESMSAMCDESELETISAVPNADAKLDDRIVQNKGSRYMSASVYRSRNNPESSATNDVQKPTSSAGVTSRNNSTDVQVAENDDHAVVASESTTFKINSDVVFDAADSIVADAKSGLSSLLKTKMKF</sequence>